<evidence type="ECO:0000313" key="13">
    <source>
        <dbReference type="EMBL" id="MBO8470337.1"/>
    </source>
</evidence>
<reference evidence="13" key="1">
    <citation type="submission" date="2020-10" db="EMBL/GenBank/DDBJ databases">
        <authorList>
            <person name="Gilroy R."/>
        </authorList>
    </citation>
    <scope>NUCLEOTIDE SEQUENCE</scope>
    <source>
        <strain evidence="13">B2-22910</strain>
    </source>
</reference>
<evidence type="ECO:0000256" key="3">
    <source>
        <dbReference type="ARBA" id="ARBA00022719"/>
    </source>
</evidence>
<evidence type="ECO:0000259" key="12">
    <source>
        <dbReference type="PROSITE" id="PS51379"/>
    </source>
</evidence>
<evidence type="ECO:0000256" key="2">
    <source>
        <dbReference type="ARBA" id="ARBA00022485"/>
    </source>
</evidence>
<keyword evidence="4" id="KW-0479">Metal-binding</keyword>
<sequence>MGNYIKGLFNGIGSLLTGLKVTWKEYFTKKITEQYPENRATLKMNDRFCGELTMPADGDGNNKCIACGLCQMACPNNSIRITSEMVEDPETGKKKKRLVRYEYDLGSCMFCHLCVNACPHGAIEFSTSFEHAVFTRSKLVKTLNKQ</sequence>
<evidence type="ECO:0000256" key="7">
    <source>
        <dbReference type="ARBA" id="ARBA00023004"/>
    </source>
</evidence>
<dbReference type="GO" id="GO:0016020">
    <property type="term" value="C:membrane"/>
    <property type="evidence" value="ECO:0007669"/>
    <property type="project" value="InterPro"/>
</dbReference>
<dbReference type="InterPro" id="IPR017896">
    <property type="entry name" value="4Fe4S_Fe-S-bd"/>
</dbReference>
<evidence type="ECO:0000256" key="11">
    <source>
        <dbReference type="ARBA" id="ARBA00023136"/>
    </source>
</evidence>
<feature type="domain" description="4Fe-4S ferredoxin-type" evidence="12">
    <location>
        <begin position="99"/>
        <end position="128"/>
    </location>
</feature>
<keyword evidence="10" id="KW-0830">Ubiquinone</keyword>
<evidence type="ECO:0000256" key="8">
    <source>
        <dbReference type="ARBA" id="ARBA00023014"/>
    </source>
</evidence>
<feature type="domain" description="4Fe-4S ferredoxin-type" evidence="12">
    <location>
        <begin position="54"/>
        <end position="84"/>
    </location>
</feature>
<comment type="caution">
    <text evidence="13">The sequence shown here is derived from an EMBL/GenBank/DDBJ whole genome shotgun (WGS) entry which is preliminary data.</text>
</comment>
<name>A0A9D9IDE2_9BACT</name>
<keyword evidence="11" id="KW-0472">Membrane</keyword>
<keyword evidence="9" id="KW-0520">NAD</keyword>
<gene>
    <name evidence="13" type="ORF">IAB82_00905</name>
</gene>
<keyword evidence="3" id="KW-0874">Quinone</keyword>
<organism evidence="13 14">
    <name type="scientific">Candidatus Cryptobacteroides faecavium</name>
    <dbReference type="NCBI Taxonomy" id="2840762"/>
    <lineage>
        <taxon>Bacteria</taxon>
        <taxon>Pseudomonadati</taxon>
        <taxon>Bacteroidota</taxon>
        <taxon>Bacteroidia</taxon>
        <taxon>Bacteroidales</taxon>
        <taxon>Candidatus Cryptobacteroides</taxon>
    </lineage>
</organism>
<evidence type="ECO:0000256" key="6">
    <source>
        <dbReference type="ARBA" id="ARBA00022967"/>
    </source>
</evidence>
<dbReference type="Proteomes" id="UP000823603">
    <property type="component" value="Unassembled WGS sequence"/>
</dbReference>
<dbReference type="Gene3D" id="3.30.70.3270">
    <property type="match status" value="1"/>
</dbReference>
<dbReference type="PROSITE" id="PS51379">
    <property type="entry name" value="4FE4S_FER_2"/>
    <property type="match status" value="2"/>
</dbReference>
<keyword evidence="2" id="KW-0004">4Fe-4S</keyword>
<dbReference type="SUPFAM" id="SSF54862">
    <property type="entry name" value="4Fe-4S ferredoxins"/>
    <property type="match status" value="1"/>
</dbReference>
<dbReference type="PANTHER" id="PTHR10849:SF24">
    <property type="entry name" value="NADH-QUINONE OXIDOREDUCTASE SUBUNIT I 2"/>
    <property type="match status" value="1"/>
</dbReference>
<dbReference type="GO" id="GO:0016651">
    <property type="term" value="F:oxidoreductase activity, acting on NAD(P)H"/>
    <property type="evidence" value="ECO:0007669"/>
    <property type="project" value="InterPro"/>
</dbReference>
<keyword evidence="8" id="KW-0411">Iron-sulfur</keyword>
<dbReference type="GO" id="GO:0046872">
    <property type="term" value="F:metal ion binding"/>
    <property type="evidence" value="ECO:0007669"/>
    <property type="project" value="UniProtKB-KW"/>
</dbReference>
<dbReference type="InterPro" id="IPR010226">
    <property type="entry name" value="NADH_quinone_OxRdtase_chainI"/>
</dbReference>
<proteinExistence type="predicted"/>
<keyword evidence="1" id="KW-1003">Cell membrane</keyword>
<dbReference type="Pfam" id="PF12838">
    <property type="entry name" value="Fer4_7"/>
    <property type="match status" value="1"/>
</dbReference>
<dbReference type="InterPro" id="IPR017900">
    <property type="entry name" value="4Fe4S_Fe_S_CS"/>
</dbReference>
<dbReference type="GO" id="GO:0051539">
    <property type="term" value="F:4 iron, 4 sulfur cluster binding"/>
    <property type="evidence" value="ECO:0007669"/>
    <property type="project" value="UniProtKB-KW"/>
</dbReference>
<accession>A0A9D9IDE2</accession>
<dbReference type="PANTHER" id="PTHR10849">
    <property type="entry name" value="NADH DEHYDROGENASE UBIQUINONE IRON-SULFUR PROTEIN 8, MITOCHONDRIAL"/>
    <property type="match status" value="1"/>
</dbReference>
<evidence type="ECO:0000256" key="10">
    <source>
        <dbReference type="ARBA" id="ARBA00023075"/>
    </source>
</evidence>
<dbReference type="PROSITE" id="PS00198">
    <property type="entry name" value="4FE4S_FER_1"/>
    <property type="match status" value="1"/>
</dbReference>
<keyword evidence="5" id="KW-0677">Repeat</keyword>
<reference evidence="13" key="2">
    <citation type="journal article" date="2021" name="PeerJ">
        <title>Extensive microbial diversity within the chicken gut microbiome revealed by metagenomics and culture.</title>
        <authorList>
            <person name="Gilroy R."/>
            <person name="Ravi A."/>
            <person name="Getino M."/>
            <person name="Pursley I."/>
            <person name="Horton D.L."/>
            <person name="Alikhan N.F."/>
            <person name="Baker D."/>
            <person name="Gharbi K."/>
            <person name="Hall N."/>
            <person name="Watson M."/>
            <person name="Adriaenssens E.M."/>
            <person name="Foster-Nyarko E."/>
            <person name="Jarju S."/>
            <person name="Secka A."/>
            <person name="Antonio M."/>
            <person name="Oren A."/>
            <person name="Chaudhuri R.R."/>
            <person name="La Ragione R."/>
            <person name="Hildebrand F."/>
            <person name="Pallen M.J."/>
        </authorList>
    </citation>
    <scope>NUCLEOTIDE SEQUENCE</scope>
    <source>
        <strain evidence="13">B2-22910</strain>
    </source>
</reference>
<dbReference type="GO" id="GO:0048038">
    <property type="term" value="F:quinone binding"/>
    <property type="evidence" value="ECO:0007669"/>
    <property type="project" value="UniProtKB-KW"/>
</dbReference>
<evidence type="ECO:0000256" key="5">
    <source>
        <dbReference type="ARBA" id="ARBA00022737"/>
    </source>
</evidence>
<evidence type="ECO:0000256" key="9">
    <source>
        <dbReference type="ARBA" id="ARBA00023027"/>
    </source>
</evidence>
<evidence type="ECO:0000313" key="14">
    <source>
        <dbReference type="Proteomes" id="UP000823603"/>
    </source>
</evidence>
<protein>
    <submittedName>
        <fullName evidence="13">NADH-quinone oxidoreductase subunit I</fullName>
    </submittedName>
</protein>
<dbReference type="EMBL" id="JADIMB010000006">
    <property type="protein sequence ID" value="MBO8470337.1"/>
    <property type="molecule type" value="Genomic_DNA"/>
</dbReference>
<keyword evidence="7" id="KW-0408">Iron</keyword>
<evidence type="ECO:0000256" key="4">
    <source>
        <dbReference type="ARBA" id="ARBA00022723"/>
    </source>
</evidence>
<keyword evidence="6" id="KW-1278">Translocase</keyword>
<dbReference type="AlphaFoldDB" id="A0A9D9IDE2"/>
<evidence type="ECO:0000256" key="1">
    <source>
        <dbReference type="ARBA" id="ARBA00022475"/>
    </source>
</evidence>